<organism evidence="3 4">
    <name type="scientific">Vreelandella aquamarina</name>
    <dbReference type="NCBI Taxonomy" id="77097"/>
    <lineage>
        <taxon>Bacteria</taxon>
        <taxon>Pseudomonadati</taxon>
        <taxon>Pseudomonadota</taxon>
        <taxon>Gammaproteobacteria</taxon>
        <taxon>Oceanospirillales</taxon>
        <taxon>Halomonadaceae</taxon>
        <taxon>Vreelandella</taxon>
    </lineage>
</organism>
<evidence type="ECO:0000313" key="3">
    <source>
        <dbReference type="EMBL" id="BCA93461.1"/>
    </source>
</evidence>
<dbReference type="Proteomes" id="UP000503197">
    <property type="component" value="Chromosome"/>
</dbReference>
<evidence type="ECO:0000256" key="1">
    <source>
        <dbReference type="ARBA" id="ARBA00008791"/>
    </source>
</evidence>
<accession>A0A0D7UW33</accession>
<comment type="similarity">
    <text evidence="1">Belongs to the universal stress protein A family.</text>
</comment>
<dbReference type="Gene3D" id="3.40.50.620">
    <property type="entry name" value="HUPs"/>
    <property type="match status" value="1"/>
</dbReference>
<dbReference type="AlphaFoldDB" id="A0A0D7UW33"/>
<dbReference type="SUPFAM" id="SSF52402">
    <property type="entry name" value="Adenine nucleotide alpha hydrolases-like"/>
    <property type="match status" value="1"/>
</dbReference>
<dbReference type="InterPro" id="IPR006016">
    <property type="entry name" value="UspA"/>
</dbReference>
<dbReference type="InterPro" id="IPR006015">
    <property type="entry name" value="Universal_stress_UspA"/>
</dbReference>
<evidence type="ECO:0000313" key="4">
    <source>
        <dbReference type="Proteomes" id="UP000503197"/>
    </source>
</evidence>
<dbReference type="OrthoDB" id="9792500at2"/>
<reference evidence="3 4" key="1">
    <citation type="submission" date="2020-02" db="EMBL/GenBank/DDBJ databases">
        <title>Complete Genome Sequence of Halomonas meridiana strain BAA-801, Isolated from Deep Sea Thermal Vent.</title>
        <authorList>
            <person name="Takahashi Y."/>
            <person name="Takahashi H."/>
            <person name="Galipon J."/>
            <person name="Arakawa K."/>
        </authorList>
    </citation>
    <scope>NUCLEOTIDE SEQUENCE [LARGE SCALE GENOMIC DNA]</scope>
    <source>
        <strain evidence="3 4">Slthf1</strain>
    </source>
</reference>
<dbReference type="Pfam" id="PF00582">
    <property type="entry name" value="Usp"/>
    <property type="match status" value="1"/>
</dbReference>
<proteinExistence type="inferred from homology"/>
<evidence type="ECO:0000259" key="2">
    <source>
        <dbReference type="Pfam" id="PF00582"/>
    </source>
</evidence>
<dbReference type="EMBL" id="AP022821">
    <property type="protein sequence ID" value="BCA93461.1"/>
    <property type="molecule type" value="Genomic_DNA"/>
</dbReference>
<dbReference type="InterPro" id="IPR014729">
    <property type="entry name" value="Rossmann-like_a/b/a_fold"/>
</dbReference>
<sequence>MFNRILVPVDGSKGAIKALEKAVGLHMLTGAELYLLCVFKHHSLLEASLSMVRPNKLDIPDDALKEYATEIAVHAKSHAIELGADSMRVRAFVKGGRPSRTIVRFARKRECDLIVIGAQGTNGEKNLLLGSVSQRVAGAAHCPTLVV</sequence>
<dbReference type="PRINTS" id="PR01438">
    <property type="entry name" value="UNVRSLSTRESS"/>
</dbReference>
<protein>
    <submittedName>
        <fullName evidence="3">Universal stress protein</fullName>
    </submittedName>
</protein>
<dbReference type="RefSeq" id="WP_044629863.1">
    <property type="nucleotide sequence ID" value="NZ_AP022821.1"/>
</dbReference>
<feature type="domain" description="UspA" evidence="2">
    <location>
        <begin position="1"/>
        <end position="147"/>
    </location>
</feature>
<dbReference type="CDD" id="cd00293">
    <property type="entry name" value="USP-like"/>
    <property type="match status" value="1"/>
</dbReference>
<dbReference type="PANTHER" id="PTHR46268:SF6">
    <property type="entry name" value="UNIVERSAL STRESS PROTEIN UP12"/>
    <property type="match status" value="1"/>
</dbReference>
<gene>
    <name evidence="3" type="primary">uspA1</name>
    <name evidence="3" type="ORF">HMSLTHF_32360</name>
</gene>
<dbReference type="PANTHER" id="PTHR46268">
    <property type="entry name" value="STRESS RESPONSE PROTEIN NHAX"/>
    <property type="match status" value="1"/>
</dbReference>
<name>A0A0D7UW33_9GAMM</name>